<dbReference type="FunFam" id="1.10.510.10:FF:000571">
    <property type="entry name" value="Maternal embryonic leucine zipper kinase"/>
    <property type="match status" value="1"/>
</dbReference>
<dbReference type="GO" id="GO:0004674">
    <property type="term" value="F:protein serine/threonine kinase activity"/>
    <property type="evidence" value="ECO:0007669"/>
    <property type="project" value="UniProtKB-EC"/>
</dbReference>
<feature type="compositionally biased region" description="Low complexity" evidence="9">
    <location>
        <begin position="64"/>
        <end position="83"/>
    </location>
</feature>
<accession>A0AAW0T5K2</accession>
<evidence type="ECO:0000256" key="2">
    <source>
        <dbReference type="ARBA" id="ARBA00012513"/>
    </source>
</evidence>
<keyword evidence="4 8" id="KW-0067">ATP-binding</keyword>
<protein>
    <recommendedName>
        <fullName evidence="2">non-specific serine/threonine protein kinase</fullName>
        <ecNumber evidence="2">2.7.11.1</ecNumber>
    </recommendedName>
    <alternativeName>
        <fullName evidence="5">Doublecortin-like and CAM kinase-like protein</fullName>
    </alternativeName>
</protein>
<evidence type="ECO:0000256" key="5">
    <source>
        <dbReference type="ARBA" id="ARBA00031092"/>
    </source>
</evidence>
<comment type="similarity">
    <text evidence="1">Belongs to the protein kinase superfamily. CAMK Ser/Thr protein kinase family. CaMK subfamily.</text>
</comment>
<proteinExistence type="inferred from homology"/>
<dbReference type="InterPro" id="IPR036572">
    <property type="entry name" value="Doublecortin_dom_sf"/>
</dbReference>
<feature type="domain" description="Protein kinase" evidence="10">
    <location>
        <begin position="450"/>
        <end position="679"/>
    </location>
</feature>
<feature type="binding site" evidence="8">
    <location>
        <position position="479"/>
    </location>
    <ligand>
        <name>ATP</name>
        <dbReference type="ChEBI" id="CHEBI:30616"/>
    </ligand>
</feature>
<feature type="region of interest" description="Disordered" evidence="9">
    <location>
        <begin position="34"/>
        <end position="100"/>
    </location>
</feature>
<dbReference type="EC" id="2.7.11.1" evidence="2"/>
<feature type="compositionally biased region" description="Basic residues" evidence="9">
    <location>
        <begin position="394"/>
        <end position="406"/>
    </location>
</feature>
<dbReference type="EMBL" id="JARAKH010000038">
    <property type="protein sequence ID" value="KAK8382910.1"/>
    <property type="molecule type" value="Genomic_DNA"/>
</dbReference>
<dbReference type="PROSITE" id="PS00107">
    <property type="entry name" value="PROTEIN_KINASE_ATP"/>
    <property type="match status" value="1"/>
</dbReference>
<dbReference type="PROSITE" id="PS50309">
    <property type="entry name" value="DC"/>
    <property type="match status" value="2"/>
</dbReference>
<feature type="compositionally biased region" description="Polar residues" evidence="9">
    <location>
        <begin position="227"/>
        <end position="252"/>
    </location>
</feature>
<feature type="domain" description="Doublecortin" evidence="11">
    <location>
        <begin position="119"/>
        <end position="204"/>
    </location>
</feature>
<dbReference type="FunFam" id="3.10.20.230:FF:000002">
    <property type="entry name" value="serine/threonine-protein kinase DCLK2 isoform X1"/>
    <property type="match status" value="1"/>
</dbReference>
<dbReference type="Gene3D" id="3.10.20.230">
    <property type="entry name" value="Doublecortin domain"/>
    <property type="match status" value="2"/>
</dbReference>
<feature type="region of interest" description="Disordered" evidence="9">
    <location>
        <begin position="227"/>
        <end position="253"/>
    </location>
</feature>
<dbReference type="Proteomes" id="UP001487740">
    <property type="component" value="Unassembled WGS sequence"/>
</dbReference>
<feature type="region of interest" description="Disordered" evidence="9">
    <location>
        <begin position="359"/>
        <end position="427"/>
    </location>
</feature>
<dbReference type="GO" id="GO:0035556">
    <property type="term" value="P:intracellular signal transduction"/>
    <property type="evidence" value="ECO:0007669"/>
    <property type="project" value="InterPro"/>
</dbReference>
<sequence>MGDRSGGSRASRCHQLCGLSLFEFLRDGERVMGTAEQQKEHSGVSGSSSLECGEDETGGVRAPVSRGSSTGGAAAATSSASGSIGSGIVNGGSRRGRASPTCALGRVPLTRLCEEKRAKRCRFYRNGDRWFGGMVVPVGGDKHRSWEALLADLTRVLDHPIHLTAGVRHVFGLDGTRVTQLDHIIEAGEYVVSSSEVFKKLDYTRARLPQWRAHAKRNEALHVTPRTAFSSPVSTPGSETLPSLPGSSTPTDSPKDFIRPKLVTVIRNGVRPRKAVRILLNRRTARSLEQVLSDITQAIKLDSGAVRKVFTLDGRQVVSLRDFFFDDDIFIAYGPERLSHDDFDLDNEECKTIQPLVKCPLSPRRPRRMPSPKPRGRAVSPLAIYDGPGSLPRSPRKPAGHHHKRLSQPNTHTYQQQQQQQQHHHYQHNGHVACGGLENIIFPSCVTSKYSVGRILGDGNFAVVRECVCRKTREEYALKIIDKTKCRGKEHMIESEVSILRQVSHPNIVSLIEEFHTPTQLYLVMELVKGGDLFDAIASATRYTEKDASSMVRDLTSALDYLHQRSIVHRDIKPENLLVVEYPNDSKSLKLGDFGLAVEVTEPLYTVCGTPTYVAPEILNESGYGLKVDIWATGVITYILLSPYWDDISDSARELIVQMIQVDQDKRFSAQEVLDHPWVSDDEALDRNLHLRVSHKLDLHFDTNGPQHKAAGITLMAAESTPCLHTAAANSHESGANTRGHTWGLTWLLKQVTALDKEKHSLCRESEFKDPTSPPCSPRLSLFTNSSQVF</sequence>
<evidence type="ECO:0000256" key="3">
    <source>
        <dbReference type="ARBA" id="ARBA00022741"/>
    </source>
</evidence>
<reference evidence="12 13" key="1">
    <citation type="submission" date="2023-03" db="EMBL/GenBank/DDBJ databases">
        <title>High-quality genome of Scylla paramamosain provides insights in environmental adaptation.</title>
        <authorList>
            <person name="Zhang L."/>
        </authorList>
    </citation>
    <scope>NUCLEOTIDE SEQUENCE [LARGE SCALE GENOMIC DNA]</scope>
    <source>
        <strain evidence="12">LZ_2023a</strain>
        <tissue evidence="12">Muscle</tissue>
    </source>
</reference>
<comment type="caution">
    <text evidence="12">The sequence shown here is derived from an EMBL/GenBank/DDBJ whole genome shotgun (WGS) entry which is preliminary data.</text>
</comment>
<organism evidence="12 13">
    <name type="scientific">Scylla paramamosain</name>
    <name type="common">Mud crab</name>
    <dbReference type="NCBI Taxonomy" id="85552"/>
    <lineage>
        <taxon>Eukaryota</taxon>
        <taxon>Metazoa</taxon>
        <taxon>Ecdysozoa</taxon>
        <taxon>Arthropoda</taxon>
        <taxon>Crustacea</taxon>
        <taxon>Multicrustacea</taxon>
        <taxon>Malacostraca</taxon>
        <taxon>Eumalacostraca</taxon>
        <taxon>Eucarida</taxon>
        <taxon>Decapoda</taxon>
        <taxon>Pleocyemata</taxon>
        <taxon>Brachyura</taxon>
        <taxon>Eubrachyura</taxon>
        <taxon>Portunoidea</taxon>
        <taxon>Portunidae</taxon>
        <taxon>Portuninae</taxon>
        <taxon>Scylla</taxon>
    </lineage>
</organism>
<feature type="compositionally biased region" description="Low complexity" evidence="9">
    <location>
        <begin position="411"/>
        <end position="421"/>
    </location>
</feature>
<evidence type="ECO:0000256" key="9">
    <source>
        <dbReference type="SAM" id="MobiDB-lite"/>
    </source>
</evidence>
<evidence type="ECO:0000313" key="13">
    <source>
        <dbReference type="Proteomes" id="UP001487740"/>
    </source>
</evidence>
<evidence type="ECO:0000313" key="12">
    <source>
        <dbReference type="EMBL" id="KAK8382910.1"/>
    </source>
</evidence>
<dbReference type="Gene3D" id="3.30.200.20">
    <property type="entry name" value="Phosphorylase Kinase, domain 1"/>
    <property type="match status" value="1"/>
</dbReference>
<dbReference type="InterPro" id="IPR011009">
    <property type="entry name" value="Kinase-like_dom_sf"/>
</dbReference>
<dbReference type="InterPro" id="IPR000719">
    <property type="entry name" value="Prot_kinase_dom"/>
</dbReference>
<evidence type="ECO:0000259" key="10">
    <source>
        <dbReference type="PROSITE" id="PS50011"/>
    </source>
</evidence>
<dbReference type="SUPFAM" id="SSF56112">
    <property type="entry name" value="Protein kinase-like (PK-like)"/>
    <property type="match status" value="1"/>
</dbReference>
<dbReference type="SMART" id="SM00537">
    <property type="entry name" value="DCX"/>
    <property type="match status" value="2"/>
</dbReference>
<dbReference type="PANTHER" id="PTHR24347">
    <property type="entry name" value="SERINE/THREONINE-PROTEIN KINASE"/>
    <property type="match status" value="1"/>
</dbReference>
<dbReference type="InterPro" id="IPR003533">
    <property type="entry name" value="Doublecortin_dom"/>
</dbReference>
<evidence type="ECO:0000256" key="6">
    <source>
        <dbReference type="ARBA" id="ARBA00047899"/>
    </source>
</evidence>
<dbReference type="InterPro" id="IPR017441">
    <property type="entry name" value="Protein_kinase_ATP_BS"/>
</dbReference>
<evidence type="ECO:0000256" key="7">
    <source>
        <dbReference type="ARBA" id="ARBA00048679"/>
    </source>
</evidence>
<dbReference type="PROSITE" id="PS50011">
    <property type="entry name" value="PROTEIN_KINASE_DOM"/>
    <property type="match status" value="1"/>
</dbReference>
<comment type="catalytic activity">
    <reaction evidence="7">
        <text>L-seryl-[protein] + ATP = O-phospho-L-seryl-[protein] + ADP + H(+)</text>
        <dbReference type="Rhea" id="RHEA:17989"/>
        <dbReference type="Rhea" id="RHEA-COMP:9863"/>
        <dbReference type="Rhea" id="RHEA-COMP:11604"/>
        <dbReference type="ChEBI" id="CHEBI:15378"/>
        <dbReference type="ChEBI" id="CHEBI:29999"/>
        <dbReference type="ChEBI" id="CHEBI:30616"/>
        <dbReference type="ChEBI" id="CHEBI:83421"/>
        <dbReference type="ChEBI" id="CHEBI:456216"/>
        <dbReference type="EC" id="2.7.11.1"/>
    </reaction>
</comment>
<name>A0AAW0T5K2_SCYPA</name>
<dbReference type="SMART" id="SM00220">
    <property type="entry name" value="S_TKc"/>
    <property type="match status" value="1"/>
</dbReference>
<dbReference type="Pfam" id="PF00069">
    <property type="entry name" value="Pkinase"/>
    <property type="match status" value="1"/>
</dbReference>
<feature type="domain" description="Doublecortin" evidence="11">
    <location>
        <begin position="261"/>
        <end position="344"/>
    </location>
</feature>
<keyword evidence="3 8" id="KW-0547">Nucleotide-binding</keyword>
<keyword evidence="13" id="KW-1185">Reference proteome</keyword>
<evidence type="ECO:0000259" key="11">
    <source>
        <dbReference type="PROSITE" id="PS50309"/>
    </source>
</evidence>
<dbReference type="SUPFAM" id="SSF89837">
    <property type="entry name" value="Doublecortin (DC)"/>
    <property type="match status" value="2"/>
</dbReference>
<comment type="catalytic activity">
    <reaction evidence="6">
        <text>L-threonyl-[protein] + ATP = O-phospho-L-threonyl-[protein] + ADP + H(+)</text>
        <dbReference type="Rhea" id="RHEA:46608"/>
        <dbReference type="Rhea" id="RHEA-COMP:11060"/>
        <dbReference type="Rhea" id="RHEA-COMP:11605"/>
        <dbReference type="ChEBI" id="CHEBI:15378"/>
        <dbReference type="ChEBI" id="CHEBI:30013"/>
        <dbReference type="ChEBI" id="CHEBI:30616"/>
        <dbReference type="ChEBI" id="CHEBI:61977"/>
        <dbReference type="ChEBI" id="CHEBI:456216"/>
        <dbReference type="EC" id="2.7.11.1"/>
    </reaction>
</comment>
<evidence type="ECO:0000256" key="1">
    <source>
        <dbReference type="ARBA" id="ARBA00005354"/>
    </source>
</evidence>
<gene>
    <name evidence="12" type="ORF">O3P69_011459</name>
</gene>
<dbReference type="FunFam" id="3.30.200.20:FF:000057">
    <property type="entry name" value="Serine/threonine-protein kinase DCLK1 isoform 2"/>
    <property type="match status" value="1"/>
</dbReference>
<dbReference type="Gene3D" id="1.10.510.10">
    <property type="entry name" value="Transferase(Phosphotransferase) domain 1"/>
    <property type="match status" value="1"/>
</dbReference>
<dbReference type="InterPro" id="IPR008271">
    <property type="entry name" value="Ser/Thr_kinase_AS"/>
</dbReference>
<dbReference type="PROSITE" id="PS00108">
    <property type="entry name" value="PROTEIN_KINASE_ST"/>
    <property type="match status" value="1"/>
</dbReference>
<evidence type="ECO:0000256" key="8">
    <source>
        <dbReference type="PROSITE-ProRule" id="PRU10141"/>
    </source>
</evidence>
<dbReference type="AlphaFoldDB" id="A0AAW0T5K2"/>
<dbReference type="GO" id="GO:0005524">
    <property type="term" value="F:ATP binding"/>
    <property type="evidence" value="ECO:0007669"/>
    <property type="project" value="UniProtKB-UniRule"/>
</dbReference>
<evidence type="ECO:0000256" key="4">
    <source>
        <dbReference type="ARBA" id="ARBA00022840"/>
    </source>
</evidence>
<dbReference type="Pfam" id="PF03607">
    <property type="entry name" value="DCX"/>
    <property type="match status" value="2"/>
</dbReference>
<feature type="compositionally biased region" description="Basic residues" evidence="9">
    <location>
        <begin position="364"/>
        <end position="376"/>
    </location>
</feature>